<comment type="caution">
    <text evidence="2">The sequence shown here is derived from an EMBL/GenBank/DDBJ whole genome shotgun (WGS) entry which is preliminary data.</text>
</comment>
<dbReference type="EMBL" id="NGFO01000075">
    <property type="protein sequence ID" value="OUC75508.1"/>
    <property type="molecule type" value="Genomic_DNA"/>
</dbReference>
<feature type="compositionally biased region" description="Basic and acidic residues" evidence="1">
    <location>
        <begin position="86"/>
        <end position="97"/>
    </location>
</feature>
<evidence type="ECO:0000313" key="2">
    <source>
        <dbReference type="EMBL" id="OUC75508.1"/>
    </source>
</evidence>
<organism evidence="2 3">
    <name type="scientific">Gordonia lacunae</name>
    <dbReference type="NCBI Taxonomy" id="417102"/>
    <lineage>
        <taxon>Bacteria</taxon>
        <taxon>Bacillati</taxon>
        <taxon>Actinomycetota</taxon>
        <taxon>Actinomycetes</taxon>
        <taxon>Mycobacteriales</taxon>
        <taxon>Gordoniaceae</taxon>
        <taxon>Gordonia</taxon>
    </lineage>
</organism>
<dbReference type="STRING" id="417102.CA982_26095"/>
<evidence type="ECO:0000256" key="1">
    <source>
        <dbReference type="SAM" id="MobiDB-lite"/>
    </source>
</evidence>
<name>A0A243Q2M4_9ACTN</name>
<reference evidence="2 3" key="1">
    <citation type="submission" date="2017-05" db="EMBL/GenBank/DDBJ databases">
        <title>Biotechnological potential of actinobacteria isolated from South African environments.</title>
        <authorList>
            <person name="Le Roes-Hill M."/>
            <person name="Prins A."/>
            <person name="Durrell K.A."/>
        </authorList>
    </citation>
    <scope>NUCLEOTIDE SEQUENCE [LARGE SCALE GENOMIC DNA]</scope>
    <source>
        <strain evidence="2">BS2</strain>
    </source>
</reference>
<gene>
    <name evidence="2" type="ORF">CA982_26095</name>
</gene>
<keyword evidence="3" id="KW-1185">Reference proteome</keyword>
<accession>A0A243Q2M4</accession>
<dbReference type="Proteomes" id="UP000194632">
    <property type="component" value="Unassembled WGS sequence"/>
</dbReference>
<sequence>MIIMGATTPQWKQLAADTRDILGDPWEVAGSGRKTILVRRGIGWWQQHISYEPTTLGRFIAYSGFLGKPLAYTQIGDSGGTTSDRFPSDPRQRRSRDLHDPQALADWILAVASEQFDTVPDLNDHLTRLEEVHHRRAETPVAQQMFSSRSLQLLVMLRVICGTRSREGLLADIDDVLADPDTALRNPATFRRADGGPTYPQFFTSLRGIIAAADRPAMQQLILDTRRDNLRHYKIPESWVSGVTFPAPEHPW</sequence>
<proteinExistence type="predicted"/>
<protein>
    <submittedName>
        <fullName evidence="2">Uncharacterized protein</fullName>
    </submittedName>
</protein>
<feature type="region of interest" description="Disordered" evidence="1">
    <location>
        <begin position="76"/>
        <end position="97"/>
    </location>
</feature>
<dbReference type="AlphaFoldDB" id="A0A243Q2M4"/>
<evidence type="ECO:0000313" key="3">
    <source>
        <dbReference type="Proteomes" id="UP000194632"/>
    </source>
</evidence>